<dbReference type="GO" id="GO:0016887">
    <property type="term" value="F:ATP hydrolysis activity"/>
    <property type="evidence" value="ECO:0007669"/>
    <property type="project" value="InterPro"/>
</dbReference>
<dbReference type="InterPro" id="IPR036640">
    <property type="entry name" value="ABC1_TM_sf"/>
</dbReference>
<feature type="transmembrane region" description="Helical" evidence="5">
    <location>
        <begin position="40"/>
        <end position="60"/>
    </location>
</feature>
<evidence type="ECO:0000256" key="5">
    <source>
        <dbReference type="SAM" id="Phobius"/>
    </source>
</evidence>
<proteinExistence type="predicted"/>
<protein>
    <recommendedName>
        <fullName evidence="6">ABC transporter domain-containing protein</fullName>
    </recommendedName>
</protein>
<accession>A0A5B8EH99</accession>
<dbReference type="GO" id="GO:0034040">
    <property type="term" value="F:ATPase-coupled lipid transmembrane transporter activity"/>
    <property type="evidence" value="ECO:0007669"/>
    <property type="project" value="TreeGrafter"/>
</dbReference>
<sequence length="207" mass="22438">MNKEKTSASINMLSTGLNMMAQVVINGLTGYLILTGNLSIGVFFSIGNFASLIFSELVVLNQNTTMIQSAKDLNNKENGQNNIANFAKLSIVKLQEHFSNGEVVSYPDITIKSGEKILLSGDSGTGKSTLFKLILGELKPTEGKIIFKDKNGQQIHPDLAKIGCIPQDPTLFPGTIKENITMFNNKLDGEAEEVAKKMQLGTDLKNA</sequence>
<dbReference type="InterPro" id="IPR027417">
    <property type="entry name" value="P-loop_NTPase"/>
</dbReference>
<dbReference type="SUPFAM" id="SSF52540">
    <property type="entry name" value="P-loop containing nucleoside triphosphate hydrolases"/>
    <property type="match status" value="1"/>
</dbReference>
<comment type="subcellular location">
    <subcellularLocation>
        <location evidence="1">Cell membrane</location>
        <topology evidence="1">Multi-pass membrane protein</topology>
    </subcellularLocation>
</comment>
<dbReference type="PROSITE" id="PS00675">
    <property type="entry name" value="SIGMA54_INTERACT_1"/>
    <property type="match status" value="1"/>
</dbReference>
<evidence type="ECO:0000256" key="4">
    <source>
        <dbReference type="ARBA" id="ARBA00023136"/>
    </source>
</evidence>
<dbReference type="EMBL" id="CP029754">
    <property type="protein sequence ID" value="QDD71136.1"/>
    <property type="molecule type" value="Genomic_DNA"/>
</dbReference>
<keyword evidence="3 5" id="KW-1133">Transmembrane helix</keyword>
<name>A0A5B8EH99_LACAM</name>
<evidence type="ECO:0000256" key="1">
    <source>
        <dbReference type="ARBA" id="ARBA00004651"/>
    </source>
</evidence>
<dbReference type="InterPro" id="IPR039421">
    <property type="entry name" value="Type_1_exporter"/>
</dbReference>
<feature type="transmembrane region" description="Helical" evidence="5">
    <location>
        <begin position="12"/>
        <end position="34"/>
    </location>
</feature>
<dbReference type="SUPFAM" id="SSF90123">
    <property type="entry name" value="ABC transporter transmembrane region"/>
    <property type="match status" value="1"/>
</dbReference>
<gene>
    <name evidence="7" type="ORF">DM298_09940</name>
</gene>
<dbReference type="PANTHER" id="PTHR24221:SF654">
    <property type="entry name" value="ATP-BINDING CASSETTE SUB-FAMILY B MEMBER 6"/>
    <property type="match status" value="1"/>
</dbReference>
<keyword evidence="4 5" id="KW-0472">Membrane</keyword>
<dbReference type="Gene3D" id="3.40.50.300">
    <property type="entry name" value="P-loop containing nucleotide triphosphate hydrolases"/>
    <property type="match status" value="1"/>
</dbReference>
<feature type="domain" description="ABC transporter" evidence="6">
    <location>
        <begin position="108"/>
        <end position="202"/>
    </location>
</feature>
<organism evidence="7 8">
    <name type="scientific">Lactobacillus amylovorus</name>
    <dbReference type="NCBI Taxonomy" id="1604"/>
    <lineage>
        <taxon>Bacteria</taxon>
        <taxon>Bacillati</taxon>
        <taxon>Bacillota</taxon>
        <taxon>Bacilli</taxon>
        <taxon>Lactobacillales</taxon>
        <taxon>Lactobacillaceae</taxon>
        <taxon>Lactobacillus</taxon>
    </lineage>
</organism>
<dbReference type="InterPro" id="IPR025662">
    <property type="entry name" value="Sigma_54_int_dom_ATP-bd_1"/>
</dbReference>
<dbReference type="AlphaFoldDB" id="A0A5B8EH99"/>
<evidence type="ECO:0000313" key="8">
    <source>
        <dbReference type="Proteomes" id="UP000312326"/>
    </source>
</evidence>
<dbReference type="Pfam" id="PF00005">
    <property type="entry name" value="ABC_tran"/>
    <property type="match status" value="1"/>
</dbReference>
<evidence type="ECO:0000256" key="2">
    <source>
        <dbReference type="ARBA" id="ARBA00022692"/>
    </source>
</evidence>
<evidence type="ECO:0000259" key="6">
    <source>
        <dbReference type="Pfam" id="PF00005"/>
    </source>
</evidence>
<dbReference type="InterPro" id="IPR003439">
    <property type="entry name" value="ABC_transporter-like_ATP-bd"/>
</dbReference>
<evidence type="ECO:0000313" key="7">
    <source>
        <dbReference type="EMBL" id="QDD71136.1"/>
    </source>
</evidence>
<dbReference type="PANTHER" id="PTHR24221">
    <property type="entry name" value="ATP-BINDING CASSETTE SUB-FAMILY B"/>
    <property type="match status" value="1"/>
</dbReference>
<keyword evidence="2 5" id="KW-0812">Transmembrane</keyword>
<reference evidence="7 8" key="1">
    <citation type="submission" date="2018-06" db="EMBL/GenBank/DDBJ databases">
        <title>Complete genome sequnece of Lactobacillus amylovorus PMRA3.</title>
        <authorList>
            <person name="Nam Y.-D."/>
            <person name="Chung W.-H."/>
            <person name="Park Y.S."/>
            <person name="Kang J."/>
        </authorList>
    </citation>
    <scope>NUCLEOTIDE SEQUENCE [LARGE SCALE GENOMIC DNA]</scope>
    <source>
        <strain evidence="7 8">PMRA3</strain>
    </source>
</reference>
<dbReference type="GO" id="GO:0005886">
    <property type="term" value="C:plasma membrane"/>
    <property type="evidence" value="ECO:0007669"/>
    <property type="project" value="UniProtKB-SubCell"/>
</dbReference>
<dbReference type="GO" id="GO:0005524">
    <property type="term" value="F:ATP binding"/>
    <property type="evidence" value="ECO:0007669"/>
    <property type="project" value="InterPro"/>
</dbReference>
<evidence type="ECO:0000256" key="3">
    <source>
        <dbReference type="ARBA" id="ARBA00022989"/>
    </source>
</evidence>
<dbReference type="Proteomes" id="UP000312326">
    <property type="component" value="Chromosome"/>
</dbReference>